<protein>
    <submittedName>
        <fullName evidence="1">Uncharacterized protein</fullName>
    </submittedName>
</protein>
<dbReference type="EMBL" id="GBRH01236096">
    <property type="protein sequence ID" value="JAD61799.1"/>
    <property type="molecule type" value="Transcribed_RNA"/>
</dbReference>
<accession>A0A0A9BCT9</accession>
<sequence>MVQVCLVWCGSIPDDELPLQAVIE</sequence>
<reference evidence="1" key="1">
    <citation type="submission" date="2014-09" db="EMBL/GenBank/DDBJ databases">
        <authorList>
            <person name="Magalhaes I.L.F."/>
            <person name="Oliveira U."/>
            <person name="Santos F.R."/>
            <person name="Vidigal T.H.D.A."/>
            <person name="Brescovit A.D."/>
            <person name="Santos A.J."/>
        </authorList>
    </citation>
    <scope>NUCLEOTIDE SEQUENCE</scope>
    <source>
        <tissue evidence="1">Shoot tissue taken approximately 20 cm above the soil surface</tissue>
    </source>
</reference>
<organism evidence="1">
    <name type="scientific">Arundo donax</name>
    <name type="common">Giant reed</name>
    <name type="synonym">Donax arundinaceus</name>
    <dbReference type="NCBI Taxonomy" id="35708"/>
    <lineage>
        <taxon>Eukaryota</taxon>
        <taxon>Viridiplantae</taxon>
        <taxon>Streptophyta</taxon>
        <taxon>Embryophyta</taxon>
        <taxon>Tracheophyta</taxon>
        <taxon>Spermatophyta</taxon>
        <taxon>Magnoliopsida</taxon>
        <taxon>Liliopsida</taxon>
        <taxon>Poales</taxon>
        <taxon>Poaceae</taxon>
        <taxon>PACMAD clade</taxon>
        <taxon>Arundinoideae</taxon>
        <taxon>Arundineae</taxon>
        <taxon>Arundo</taxon>
    </lineage>
</organism>
<dbReference type="AlphaFoldDB" id="A0A0A9BCT9"/>
<name>A0A0A9BCT9_ARUDO</name>
<evidence type="ECO:0000313" key="1">
    <source>
        <dbReference type="EMBL" id="JAD61799.1"/>
    </source>
</evidence>
<reference evidence="1" key="2">
    <citation type="journal article" date="2015" name="Data Brief">
        <title>Shoot transcriptome of the giant reed, Arundo donax.</title>
        <authorList>
            <person name="Barrero R.A."/>
            <person name="Guerrero F.D."/>
            <person name="Moolhuijzen P."/>
            <person name="Goolsby J.A."/>
            <person name="Tidwell J."/>
            <person name="Bellgard S.E."/>
            <person name="Bellgard M.I."/>
        </authorList>
    </citation>
    <scope>NUCLEOTIDE SEQUENCE</scope>
    <source>
        <tissue evidence="1">Shoot tissue taken approximately 20 cm above the soil surface</tissue>
    </source>
</reference>
<proteinExistence type="predicted"/>